<dbReference type="PROSITE" id="PS50186">
    <property type="entry name" value="DEP"/>
    <property type="match status" value="1"/>
</dbReference>
<dbReference type="SMART" id="SM00055">
    <property type="entry name" value="FCH"/>
    <property type="match status" value="1"/>
</dbReference>
<organism evidence="4 5">
    <name type="scientific">Dentiscutata erythropus</name>
    <dbReference type="NCBI Taxonomy" id="1348616"/>
    <lineage>
        <taxon>Eukaryota</taxon>
        <taxon>Fungi</taxon>
        <taxon>Fungi incertae sedis</taxon>
        <taxon>Mucoromycota</taxon>
        <taxon>Glomeromycotina</taxon>
        <taxon>Glomeromycetes</taxon>
        <taxon>Diversisporales</taxon>
        <taxon>Gigasporaceae</taxon>
        <taxon>Dentiscutata</taxon>
    </lineage>
</organism>
<dbReference type="GO" id="GO:0005886">
    <property type="term" value="C:plasma membrane"/>
    <property type="evidence" value="ECO:0007669"/>
    <property type="project" value="TreeGrafter"/>
</dbReference>
<dbReference type="GO" id="GO:0007010">
    <property type="term" value="P:cytoskeleton organization"/>
    <property type="evidence" value="ECO:0007669"/>
    <property type="project" value="TreeGrafter"/>
</dbReference>
<dbReference type="Gene3D" id="1.20.1270.60">
    <property type="entry name" value="Arfaptin homology (AH) domain/BAR domain"/>
    <property type="match status" value="1"/>
</dbReference>
<proteinExistence type="predicted"/>
<keyword evidence="1" id="KW-0175">Coiled coil</keyword>
<name>A0A9N9NBW7_9GLOM</name>
<evidence type="ECO:0000259" key="2">
    <source>
        <dbReference type="PROSITE" id="PS50186"/>
    </source>
</evidence>
<dbReference type="GO" id="GO:0000935">
    <property type="term" value="C:division septum"/>
    <property type="evidence" value="ECO:0007669"/>
    <property type="project" value="TreeGrafter"/>
</dbReference>
<feature type="domain" description="F-BAR" evidence="3">
    <location>
        <begin position="7"/>
        <end position="258"/>
    </location>
</feature>
<dbReference type="PANTHER" id="PTHR23065">
    <property type="entry name" value="PROLINE-SERINE-THREONINE PHOSPHATASE INTERACTING PROTEIN 1"/>
    <property type="match status" value="1"/>
</dbReference>
<dbReference type="PROSITE" id="PS51741">
    <property type="entry name" value="F_BAR"/>
    <property type="match status" value="1"/>
</dbReference>
<dbReference type="SUPFAM" id="SSF103657">
    <property type="entry name" value="BAR/IMD domain-like"/>
    <property type="match status" value="1"/>
</dbReference>
<gene>
    <name evidence="4" type="ORF">DERYTH_LOCUS14485</name>
</gene>
<dbReference type="AlphaFoldDB" id="A0A9N9NBW7"/>
<dbReference type="InterPro" id="IPR027267">
    <property type="entry name" value="AH/BAR_dom_sf"/>
</dbReference>
<evidence type="ECO:0000256" key="1">
    <source>
        <dbReference type="PROSITE-ProRule" id="PRU01077"/>
    </source>
</evidence>
<dbReference type="InterPro" id="IPR001060">
    <property type="entry name" value="FCH_dom"/>
</dbReference>
<dbReference type="EMBL" id="CAJVPY010010954">
    <property type="protein sequence ID" value="CAG8723206.1"/>
    <property type="molecule type" value="Genomic_DNA"/>
</dbReference>
<dbReference type="GO" id="GO:0005737">
    <property type="term" value="C:cytoplasm"/>
    <property type="evidence" value="ECO:0007669"/>
    <property type="project" value="TreeGrafter"/>
</dbReference>
<dbReference type="GO" id="GO:0005096">
    <property type="term" value="F:GTPase activator activity"/>
    <property type="evidence" value="ECO:0007669"/>
    <property type="project" value="TreeGrafter"/>
</dbReference>
<accession>A0A9N9NBW7</accession>
<sequence length="258" mass="29567">MAAVAQLKFDNSFWSPKGYEAGKNILYDKLKQGREENNEIIEFLEERISIEELYGKQLFDLSKKEGDEDGFLRDDGASLRRAFDNIKNECEQLGRAHLQLASSLYEMVLLPLTKYGNEHSKRLDASEDEINGRLKMYNKLTNDVEKLRANYESKCQFADEMEEISIRGLEQTNSSPVFLGGLAFSEHDLKTYLARMREEIPSQQVKIPILGVYNDAYSGEDIAKWLKNNNSGIRRVRDIEIIGQELIDQGFIKLVGVI</sequence>
<dbReference type="PANTHER" id="PTHR23065:SF17">
    <property type="entry name" value="RHO-GTPASE-ACTIVATING PROTEIN RGD2"/>
    <property type="match status" value="1"/>
</dbReference>
<comment type="caution">
    <text evidence="4">The sequence shown here is derived from an EMBL/GenBank/DDBJ whole genome shotgun (WGS) entry which is preliminary data.</text>
</comment>
<dbReference type="Pfam" id="PF00611">
    <property type="entry name" value="FCH"/>
    <property type="match status" value="1"/>
</dbReference>
<protein>
    <submittedName>
        <fullName evidence="4">6495_t:CDS:1</fullName>
    </submittedName>
</protein>
<evidence type="ECO:0000313" key="5">
    <source>
        <dbReference type="Proteomes" id="UP000789405"/>
    </source>
</evidence>
<feature type="non-terminal residue" evidence="4">
    <location>
        <position position="1"/>
    </location>
</feature>
<dbReference type="Proteomes" id="UP000789405">
    <property type="component" value="Unassembled WGS sequence"/>
</dbReference>
<reference evidence="4" key="1">
    <citation type="submission" date="2021-06" db="EMBL/GenBank/DDBJ databases">
        <authorList>
            <person name="Kallberg Y."/>
            <person name="Tangrot J."/>
            <person name="Rosling A."/>
        </authorList>
    </citation>
    <scope>NUCLEOTIDE SEQUENCE</scope>
    <source>
        <strain evidence="4">MA453B</strain>
    </source>
</reference>
<dbReference type="GO" id="GO:0007264">
    <property type="term" value="P:small GTPase-mediated signal transduction"/>
    <property type="evidence" value="ECO:0007669"/>
    <property type="project" value="TreeGrafter"/>
</dbReference>
<evidence type="ECO:0000259" key="3">
    <source>
        <dbReference type="PROSITE" id="PS51741"/>
    </source>
</evidence>
<dbReference type="OrthoDB" id="2155291at2759"/>
<dbReference type="InterPro" id="IPR000591">
    <property type="entry name" value="DEP_dom"/>
</dbReference>
<evidence type="ECO:0000313" key="4">
    <source>
        <dbReference type="EMBL" id="CAG8723206.1"/>
    </source>
</evidence>
<dbReference type="InterPro" id="IPR031160">
    <property type="entry name" value="F_BAR_dom"/>
</dbReference>
<keyword evidence="5" id="KW-1185">Reference proteome</keyword>
<feature type="domain" description="DEP" evidence="2">
    <location>
        <begin position="212"/>
        <end position="258"/>
    </location>
</feature>